<dbReference type="KEGG" id="nch:A0U93_11315"/>
<keyword evidence="2" id="KW-1185">Reference proteome</keyword>
<dbReference type="AlphaFoldDB" id="A0A1U9KS02"/>
<dbReference type="EMBL" id="CP014691">
    <property type="protein sequence ID" value="AQS88430.1"/>
    <property type="molecule type" value="Genomic_DNA"/>
</dbReference>
<organism evidence="1 2">
    <name type="scientific">Neoasaia chiangmaiensis</name>
    <dbReference type="NCBI Taxonomy" id="320497"/>
    <lineage>
        <taxon>Bacteria</taxon>
        <taxon>Pseudomonadati</taxon>
        <taxon>Pseudomonadota</taxon>
        <taxon>Alphaproteobacteria</taxon>
        <taxon>Acetobacterales</taxon>
        <taxon>Acetobacteraceae</taxon>
        <taxon>Neoasaia</taxon>
    </lineage>
</organism>
<dbReference type="OrthoDB" id="10017233at2"/>
<protein>
    <submittedName>
        <fullName evidence="1">Uncharacterized protein</fullName>
    </submittedName>
</protein>
<name>A0A1U9KS02_9PROT</name>
<evidence type="ECO:0000313" key="2">
    <source>
        <dbReference type="Proteomes" id="UP000188604"/>
    </source>
</evidence>
<accession>A0A1U9KS02</accession>
<dbReference type="Proteomes" id="UP000188604">
    <property type="component" value="Chromosome"/>
</dbReference>
<evidence type="ECO:0000313" key="1">
    <source>
        <dbReference type="EMBL" id="AQS88430.1"/>
    </source>
</evidence>
<reference evidence="1 2" key="1">
    <citation type="submission" date="2016-03" db="EMBL/GenBank/DDBJ databases">
        <title>Acetic acid bacteria sequencing.</title>
        <authorList>
            <person name="Brandt J."/>
            <person name="Jakob F."/>
            <person name="Vogel R.F."/>
        </authorList>
    </citation>
    <scope>NUCLEOTIDE SEQUENCE [LARGE SCALE GENOMIC DNA]</scope>
    <source>
        <strain evidence="1 2">NBRC 101099</strain>
    </source>
</reference>
<sequence length="156" mass="15923">MVDQGLNGLSGLRLWRIAAIVADVLAIVLLLTQGLLRGLTELLRDVLVAIGLPFAILFGMAGWRDRLLAMTQVAGGFEASGAAPLWLVGPILGGCVSLVAAGIARGGARRAWFGLSGLLNVAVAIGGGFPLMLMMVPGVIAAILGVVKDSVPDGGR</sequence>
<dbReference type="RefSeq" id="WP_077807459.1">
    <property type="nucleotide sequence ID" value="NZ_BJXS01000003.1"/>
</dbReference>
<proteinExistence type="predicted"/>
<gene>
    <name evidence="1" type="ORF">A0U93_11315</name>
</gene>